<reference evidence="2 3" key="1">
    <citation type="submission" date="2020-08" db="EMBL/GenBank/DDBJ databases">
        <title>Genomic Encyclopedia of Type Strains, Phase IV (KMG-IV): sequencing the most valuable type-strain genomes for metagenomic binning, comparative biology and taxonomic classification.</title>
        <authorList>
            <person name="Goeker M."/>
        </authorList>
    </citation>
    <scope>NUCLEOTIDE SEQUENCE [LARGE SCALE GENOMIC DNA]</scope>
    <source>
        <strain evidence="2 3">DSM 102189</strain>
    </source>
</reference>
<dbReference type="EMBL" id="JACIIV010000031">
    <property type="protein sequence ID" value="MBB6229073.1"/>
    <property type="molecule type" value="Genomic_DNA"/>
</dbReference>
<keyword evidence="2" id="KW-0413">Isomerase</keyword>
<dbReference type="InterPro" id="IPR013096">
    <property type="entry name" value="Cupin_2"/>
</dbReference>
<dbReference type="InterPro" id="IPR014710">
    <property type="entry name" value="RmlC-like_jellyroll"/>
</dbReference>
<dbReference type="Proteomes" id="UP000538147">
    <property type="component" value="Unassembled WGS sequence"/>
</dbReference>
<name>A0A841LDI9_9SPHN</name>
<evidence type="ECO:0000259" key="1">
    <source>
        <dbReference type="Pfam" id="PF07883"/>
    </source>
</evidence>
<feature type="domain" description="Cupin type-2" evidence="1">
    <location>
        <begin position="57"/>
        <end position="119"/>
    </location>
</feature>
<proteinExistence type="predicted"/>
<dbReference type="Pfam" id="PF07883">
    <property type="entry name" value="Cupin_2"/>
    <property type="match status" value="1"/>
</dbReference>
<evidence type="ECO:0000313" key="2">
    <source>
        <dbReference type="EMBL" id="MBB6229073.1"/>
    </source>
</evidence>
<dbReference type="InterPro" id="IPR011051">
    <property type="entry name" value="RmlC_Cupin_sf"/>
</dbReference>
<accession>A0A841LDI9</accession>
<dbReference type="AlphaFoldDB" id="A0A841LDI9"/>
<dbReference type="GO" id="GO:0016853">
    <property type="term" value="F:isomerase activity"/>
    <property type="evidence" value="ECO:0007669"/>
    <property type="project" value="UniProtKB-KW"/>
</dbReference>
<dbReference type="Gene3D" id="2.60.120.10">
    <property type="entry name" value="Jelly Rolls"/>
    <property type="match status" value="1"/>
</dbReference>
<keyword evidence="3" id="KW-1185">Reference proteome</keyword>
<sequence length="125" mass="13116">MILALLSFLAAPMVIVDERETMVREAPPHGGAGMSTAWRISDSAPGRTMEFRKRALDNGASIGLHVLGHDEVYYVVSGQGDVTSDGSTSRIGPGMAAYLYAGADVGIAQKGGEPLVLIIAYPVVK</sequence>
<organism evidence="2 3">
    <name type="scientific">Polymorphobacter multimanifer</name>
    <dbReference type="NCBI Taxonomy" id="1070431"/>
    <lineage>
        <taxon>Bacteria</taxon>
        <taxon>Pseudomonadati</taxon>
        <taxon>Pseudomonadota</taxon>
        <taxon>Alphaproteobacteria</taxon>
        <taxon>Sphingomonadales</taxon>
        <taxon>Sphingosinicellaceae</taxon>
        <taxon>Polymorphobacter</taxon>
    </lineage>
</organism>
<gene>
    <name evidence="2" type="ORF">FHS79_003272</name>
</gene>
<dbReference type="SUPFAM" id="SSF51182">
    <property type="entry name" value="RmlC-like cupins"/>
    <property type="match status" value="1"/>
</dbReference>
<protein>
    <submittedName>
        <fullName evidence="2">Mannose-6-phosphate isomerase-like protein (Cupin superfamily)</fullName>
    </submittedName>
</protein>
<comment type="caution">
    <text evidence="2">The sequence shown here is derived from an EMBL/GenBank/DDBJ whole genome shotgun (WGS) entry which is preliminary data.</text>
</comment>
<evidence type="ECO:0000313" key="3">
    <source>
        <dbReference type="Proteomes" id="UP000538147"/>
    </source>
</evidence>